<keyword evidence="2" id="KW-1185">Reference proteome</keyword>
<accession>A0ACC3BZR7</accession>
<comment type="caution">
    <text evidence="1">The sequence shown here is derived from an EMBL/GenBank/DDBJ whole genome shotgun (WGS) entry which is preliminary data.</text>
</comment>
<evidence type="ECO:0000313" key="1">
    <source>
        <dbReference type="EMBL" id="KAK1863043.1"/>
    </source>
</evidence>
<dbReference type="Proteomes" id="UP000798662">
    <property type="component" value="Chromosome 2"/>
</dbReference>
<dbReference type="EMBL" id="CM020619">
    <property type="protein sequence ID" value="KAK1863043.1"/>
    <property type="molecule type" value="Genomic_DNA"/>
</dbReference>
<evidence type="ECO:0000313" key="2">
    <source>
        <dbReference type="Proteomes" id="UP000798662"/>
    </source>
</evidence>
<name>A0ACC3BZR7_PYRYE</name>
<gene>
    <name evidence="1" type="ORF">I4F81_005608</name>
</gene>
<protein>
    <submittedName>
        <fullName evidence="1">Uncharacterized protein</fullName>
    </submittedName>
</protein>
<sequence length="98" mass="9881">MARGRQSPVSVLVAAVVAIAAAAAVASPAAAGYSFFPSRVGDIGWSVSHMLRNSRGGVKTVPGTRRLLPTCSVGACCDLSPVEDGSAGFVVGARPRQV</sequence>
<organism evidence="1 2">
    <name type="scientific">Pyropia yezoensis</name>
    <name type="common">Susabi-nori</name>
    <name type="synonym">Porphyra yezoensis</name>
    <dbReference type="NCBI Taxonomy" id="2788"/>
    <lineage>
        <taxon>Eukaryota</taxon>
        <taxon>Rhodophyta</taxon>
        <taxon>Bangiophyceae</taxon>
        <taxon>Bangiales</taxon>
        <taxon>Bangiaceae</taxon>
        <taxon>Pyropia</taxon>
    </lineage>
</organism>
<reference evidence="1" key="1">
    <citation type="submission" date="2019-11" db="EMBL/GenBank/DDBJ databases">
        <title>Nori genome reveals adaptations in red seaweeds to the harsh intertidal environment.</title>
        <authorList>
            <person name="Wang D."/>
            <person name="Mao Y."/>
        </authorList>
    </citation>
    <scope>NUCLEOTIDE SEQUENCE</scope>
    <source>
        <tissue evidence="1">Gametophyte</tissue>
    </source>
</reference>
<proteinExistence type="predicted"/>